<protein>
    <recommendedName>
        <fullName evidence="4">dihydroneopterin aldolase</fullName>
        <ecNumber evidence="4">4.1.2.25</ecNumber>
    </recommendedName>
    <alternativeName>
        <fullName evidence="7">7,8-dihydroneopterin aldolase</fullName>
    </alternativeName>
</protein>
<dbReference type="NCBIfam" id="TIGR00526">
    <property type="entry name" value="folB_dom"/>
    <property type="match status" value="1"/>
</dbReference>
<dbReference type="RefSeq" id="WP_285368648.1">
    <property type="nucleotide sequence ID" value="NZ_JASSQD010000002.1"/>
</dbReference>
<evidence type="ECO:0000259" key="8">
    <source>
        <dbReference type="SMART" id="SM00905"/>
    </source>
</evidence>
<evidence type="ECO:0000313" key="9">
    <source>
        <dbReference type="EMBL" id="MDK9558886.1"/>
    </source>
</evidence>
<keyword evidence="6 9" id="KW-0456">Lyase</keyword>
<name>A0ABT7HET9_9GAMM</name>
<comment type="catalytic activity">
    <reaction evidence="1">
        <text>7,8-dihydroneopterin = 6-hydroxymethyl-7,8-dihydropterin + glycolaldehyde</text>
        <dbReference type="Rhea" id="RHEA:10540"/>
        <dbReference type="ChEBI" id="CHEBI:17001"/>
        <dbReference type="ChEBI" id="CHEBI:17071"/>
        <dbReference type="ChEBI" id="CHEBI:44841"/>
        <dbReference type="EC" id="4.1.2.25"/>
    </reaction>
</comment>
<keyword evidence="10" id="KW-1185">Reference proteome</keyword>
<evidence type="ECO:0000256" key="6">
    <source>
        <dbReference type="ARBA" id="ARBA00023239"/>
    </source>
</evidence>
<evidence type="ECO:0000256" key="5">
    <source>
        <dbReference type="ARBA" id="ARBA00022909"/>
    </source>
</evidence>
<dbReference type="SUPFAM" id="SSF55620">
    <property type="entry name" value="Tetrahydrobiopterin biosynthesis enzymes-like"/>
    <property type="match status" value="1"/>
</dbReference>
<evidence type="ECO:0000313" key="10">
    <source>
        <dbReference type="Proteomes" id="UP001223547"/>
    </source>
</evidence>
<evidence type="ECO:0000256" key="3">
    <source>
        <dbReference type="ARBA" id="ARBA00005708"/>
    </source>
</evidence>
<feature type="domain" description="Dihydroneopterin aldolase/epimerase" evidence="8">
    <location>
        <begin position="5"/>
        <end position="115"/>
    </location>
</feature>
<sequence length="118" mass="12994">MADSVLIEGLVVETVVGVYDWERKVDQQLLVDLEMAWDNRIPGASDDVNDALDYSAVTERVVSCLQALRPQLLEHGAERLAAELQEVFGIAWLRLTLRKPGAVPAAQAVGVRIERGAR</sequence>
<dbReference type="GO" id="GO:0004150">
    <property type="term" value="F:dihydroneopterin aldolase activity"/>
    <property type="evidence" value="ECO:0007669"/>
    <property type="project" value="UniProtKB-EC"/>
</dbReference>
<dbReference type="InterPro" id="IPR006157">
    <property type="entry name" value="FolB_dom"/>
</dbReference>
<dbReference type="SMART" id="SM00905">
    <property type="entry name" value="FolB"/>
    <property type="match status" value="1"/>
</dbReference>
<organism evidence="9 10">
    <name type="scientific">Marinobacter albus</name>
    <dbReference type="NCBI Taxonomy" id="3030833"/>
    <lineage>
        <taxon>Bacteria</taxon>
        <taxon>Pseudomonadati</taxon>
        <taxon>Pseudomonadota</taxon>
        <taxon>Gammaproteobacteria</taxon>
        <taxon>Pseudomonadales</taxon>
        <taxon>Marinobacteraceae</taxon>
        <taxon>Marinobacter</taxon>
    </lineage>
</organism>
<reference evidence="9 10" key="1">
    <citation type="submission" date="2023-05" db="EMBL/GenBank/DDBJ databases">
        <title>Marinobacter albus sp. nov., a marine bacterium isolated from sand in a coastal intertidal zone of huludao.</title>
        <authorList>
            <person name="Deng T."/>
        </authorList>
    </citation>
    <scope>NUCLEOTIDE SEQUENCE [LARGE SCALE GENOMIC DNA]</scope>
    <source>
        <strain evidence="9 10">M216</strain>
    </source>
</reference>
<dbReference type="InterPro" id="IPR043133">
    <property type="entry name" value="GTP-CH-I_C/QueF"/>
</dbReference>
<dbReference type="InterPro" id="IPR006156">
    <property type="entry name" value="Dihydroneopterin_aldolase"/>
</dbReference>
<evidence type="ECO:0000256" key="4">
    <source>
        <dbReference type="ARBA" id="ARBA00013043"/>
    </source>
</evidence>
<dbReference type="Proteomes" id="UP001223547">
    <property type="component" value="Unassembled WGS sequence"/>
</dbReference>
<evidence type="ECO:0000256" key="7">
    <source>
        <dbReference type="ARBA" id="ARBA00032903"/>
    </source>
</evidence>
<comment type="similarity">
    <text evidence="3">Belongs to the DHNA family.</text>
</comment>
<gene>
    <name evidence="9" type="ORF">QQF73_14725</name>
</gene>
<dbReference type="Gene3D" id="3.30.1130.10">
    <property type="match status" value="1"/>
</dbReference>
<evidence type="ECO:0000256" key="1">
    <source>
        <dbReference type="ARBA" id="ARBA00001353"/>
    </source>
</evidence>
<comment type="pathway">
    <text evidence="2">Cofactor biosynthesis; tetrahydrofolate biosynthesis; 2-amino-4-hydroxy-6-hydroxymethyl-7,8-dihydropteridine diphosphate from 7,8-dihydroneopterin triphosphate: step 3/4.</text>
</comment>
<proteinExistence type="inferred from homology"/>
<dbReference type="EC" id="4.1.2.25" evidence="4"/>
<accession>A0ABT7HET9</accession>
<dbReference type="Pfam" id="PF02152">
    <property type="entry name" value="FolB"/>
    <property type="match status" value="1"/>
</dbReference>
<comment type="caution">
    <text evidence="9">The sequence shown here is derived from an EMBL/GenBank/DDBJ whole genome shotgun (WGS) entry which is preliminary data.</text>
</comment>
<evidence type="ECO:0000256" key="2">
    <source>
        <dbReference type="ARBA" id="ARBA00005013"/>
    </source>
</evidence>
<dbReference type="PANTHER" id="PTHR42844">
    <property type="entry name" value="DIHYDRONEOPTERIN ALDOLASE 1-RELATED"/>
    <property type="match status" value="1"/>
</dbReference>
<keyword evidence="5" id="KW-0289">Folate biosynthesis</keyword>
<dbReference type="EMBL" id="JASSQD010000002">
    <property type="protein sequence ID" value="MDK9558886.1"/>
    <property type="molecule type" value="Genomic_DNA"/>
</dbReference>
<dbReference type="PANTHER" id="PTHR42844:SF1">
    <property type="entry name" value="DIHYDRONEOPTERIN ALDOLASE 1-RELATED"/>
    <property type="match status" value="1"/>
</dbReference>